<proteinExistence type="predicted"/>
<evidence type="ECO:0000313" key="2">
    <source>
        <dbReference type="Proteomes" id="UP001164250"/>
    </source>
</evidence>
<reference evidence="2" key="1">
    <citation type="journal article" date="2023" name="G3 (Bethesda)">
        <title>Genome assembly and association tests identify interacting loci associated with vigor, precocity, and sex in interspecific pistachio rootstocks.</title>
        <authorList>
            <person name="Palmer W."/>
            <person name="Jacygrad E."/>
            <person name="Sagayaradj S."/>
            <person name="Cavanaugh K."/>
            <person name="Han R."/>
            <person name="Bertier L."/>
            <person name="Beede B."/>
            <person name="Kafkas S."/>
            <person name="Golino D."/>
            <person name="Preece J."/>
            <person name="Michelmore R."/>
        </authorList>
    </citation>
    <scope>NUCLEOTIDE SEQUENCE [LARGE SCALE GENOMIC DNA]</scope>
</reference>
<dbReference type="EMBL" id="CM047901">
    <property type="protein sequence ID" value="KAJ0096581.1"/>
    <property type="molecule type" value="Genomic_DNA"/>
</dbReference>
<evidence type="ECO:0000313" key="1">
    <source>
        <dbReference type="EMBL" id="KAJ0096581.1"/>
    </source>
</evidence>
<sequence length="633" mass="70366">MLHFTLNLASDSSDEANALVKWKDSLRNHDQSLLPSWTLYPVNSTQLSACTWAGISCDHAERVESIILSNTSLEGTLDEFSFSLFPHLLYLDLSMNQLFEILYLSFNDLNGSVPEQVGQLSSLKELVLSHNNLGGLIPSSLGNLSNLARLSLSSNSLSGSIHREIGNSSQLHVLDLSSNHLAGKIPKELGKLVSMNNLVLNGNQLSGGIPQGLGLLIELEYLDLSANRLNKSIPKDLGYMLKLHYLNLSKNQFNEEIPDQLANLFQLSTLDLSHNLLKGEILSQICRLENLENLNISYNNLSGSIPSCFEGMKGLSFVDISYNELQGPIPDSRAFRYAPVEALEGNRGLCGAASNLRLPCETFTSHKQILSKGWQLVFTILFPLLGALTLLIVVLIIYQRRKKRNSESNLISCRSGERRNHENMGEFWMSTVSNIGEKATYKEIIKATENFDPKYCIGRGGYGSVYRAKLGEGHVVAVKKFDTRSSHPSEMAIQNHLLNEVKALTEIHHRNIVKYFGFCLHAQHSFLIYDYLEKGSLNKALGCEVEAKKLDWNMRIGILRGVAHALSYLHHDCFPPIVHRDISSKNVLLDSNYEAHVSDFGVAKVLQPGATNWTVVLGTCGYIAPGIHIIHLM</sequence>
<keyword evidence="2" id="KW-1185">Reference proteome</keyword>
<protein>
    <submittedName>
        <fullName evidence="1">Uncharacterized protein</fullName>
    </submittedName>
</protein>
<name>A0ACC1BC86_9ROSI</name>
<organism evidence="1 2">
    <name type="scientific">Pistacia atlantica</name>
    <dbReference type="NCBI Taxonomy" id="434234"/>
    <lineage>
        <taxon>Eukaryota</taxon>
        <taxon>Viridiplantae</taxon>
        <taxon>Streptophyta</taxon>
        <taxon>Embryophyta</taxon>
        <taxon>Tracheophyta</taxon>
        <taxon>Spermatophyta</taxon>
        <taxon>Magnoliopsida</taxon>
        <taxon>eudicotyledons</taxon>
        <taxon>Gunneridae</taxon>
        <taxon>Pentapetalae</taxon>
        <taxon>rosids</taxon>
        <taxon>malvids</taxon>
        <taxon>Sapindales</taxon>
        <taxon>Anacardiaceae</taxon>
        <taxon>Pistacia</taxon>
    </lineage>
</organism>
<gene>
    <name evidence="1" type="ORF">Patl1_27566</name>
</gene>
<accession>A0ACC1BC86</accession>
<comment type="caution">
    <text evidence="1">The sequence shown here is derived from an EMBL/GenBank/DDBJ whole genome shotgun (WGS) entry which is preliminary data.</text>
</comment>
<dbReference type="Proteomes" id="UP001164250">
    <property type="component" value="Chromosome 5"/>
</dbReference>